<dbReference type="PROSITE" id="PS00012">
    <property type="entry name" value="PHOSPHOPANTETHEINE"/>
    <property type="match status" value="1"/>
</dbReference>
<dbReference type="InterPro" id="IPR015424">
    <property type="entry name" value="PyrdxlP-dep_Trfase"/>
</dbReference>
<protein>
    <submittedName>
        <fullName evidence="11">MupA/Atu3671 family FMN-dependent luciferase-like monooxygenase</fullName>
    </submittedName>
</protein>
<dbReference type="InterPro" id="IPR016036">
    <property type="entry name" value="Malonyl_transacylase_ACP-bd"/>
</dbReference>
<evidence type="ECO:0000256" key="2">
    <source>
        <dbReference type="ARBA" id="ARBA00022450"/>
    </source>
</evidence>
<comment type="caution">
    <text evidence="11">The sequence shown here is derived from an EMBL/GenBank/DDBJ whole genome shotgun (WGS) entry which is preliminary data.</text>
</comment>
<dbReference type="InterPro" id="IPR006162">
    <property type="entry name" value="Ppantetheine_attach_site"/>
</dbReference>
<dbReference type="Pfam" id="PF02801">
    <property type="entry name" value="Ketoacyl-synt_C"/>
    <property type="match status" value="1"/>
</dbReference>
<dbReference type="SUPFAM" id="SSF52777">
    <property type="entry name" value="CoA-dependent acyltransferases"/>
    <property type="match status" value="4"/>
</dbReference>
<feature type="domain" description="Carrier" evidence="9">
    <location>
        <begin position="3076"/>
        <end position="3150"/>
    </location>
</feature>
<dbReference type="InterPro" id="IPR036736">
    <property type="entry name" value="ACP-like_sf"/>
</dbReference>
<dbReference type="Gene3D" id="3.40.47.10">
    <property type="match status" value="1"/>
</dbReference>
<dbReference type="Gene3D" id="3.30.559.30">
    <property type="entry name" value="Nonribosomal peptide synthetase, condensation domain"/>
    <property type="match status" value="2"/>
</dbReference>
<evidence type="ECO:0000313" key="12">
    <source>
        <dbReference type="Proteomes" id="UP001576784"/>
    </source>
</evidence>
<dbReference type="CDD" id="cd19531">
    <property type="entry name" value="LCL_NRPS-like"/>
    <property type="match status" value="1"/>
</dbReference>
<proteinExistence type="inferred from homology"/>
<dbReference type="InterPro" id="IPR009081">
    <property type="entry name" value="PP-bd_ACP"/>
</dbReference>
<dbReference type="SUPFAM" id="SSF55048">
    <property type="entry name" value="Probable ACP-binding domain of malonyl-CoA ACP transacylase"/>
    <property type="match status" value="1"/>
</dbReference>
<dbReference type="InterPro" id="IPR024011">
    <property type="entry name" value="Biosynth_lucif-like_mOase_dom"/>
</dbReference>
<gene>
    <name evidence="11" type="ORF">ACE1CI_05580</name>
</gene>
<dbReference type="SUPFAM" id="SSF53901">
    <property type="entry name" value="Thiolase-like"/>
    <property type="match status" value="1"/>
</dbReference>
<dbReference type="NCBIfam" id="TIGR04020">
    <property type="entry name" value="seco_metab_LLM"/>
    <property type="match status" value="1"/>
</dbReference>
<dbReference type="InterPro" id="IPR015421">
    <property type="entry name" value="PyrdxlP-dep_Trfase_major"/>
</dbReference>
<dbReference type="InterPro" id="IPR020806">
    <property type="entry name" value="PKS_PP-bd"/>
</dbReference>
<feature type="region of interest" description="Disordered" evidence="8">
    <location>
        <begin position="1202"/>
        <end position="1222"/>
    </location>
</feature>
<dbReference type="InterPro" id="IPR014043">
    <property type="entry name" value="Acyl_transferase_dom"/>
</dbReference>
<feature type="domain" description="Ketosynthase family 3 (KS3)" evidence="10">
    <location>
        <begin position="33"/>
        <end position="459"/>
    </location>
</feature>
<keyword evidence="2" id="KW-0596">Phosphopantetheine</keyword>
<accession>A0ABV4XLH3</accession>
<evidence type="ECO:0000256" key="3">
    <source>
        <dbReference type="ARBA" id="ARBA00022553"/>
    </source>
</evidence>
<feature type="region of interest" description="Disordered" evidence="8">
    <location>
        <begin position="2076"/>
        <end position="2100"/>
    </location>
</feature>
<dbReference type="CDD" id="cd00833">
    <property type="entry name" value="PKS"/>
    <property type="match status" value="1"/>
</dbReference>
<dbReference type="InterPro" id="IPR010060">
    <property type="entry name" value="NRPS_synth"/>
</dbReference>
<name>A0ABV4XLH3_9CYAN</name>
<evidence type="ECO:0000259" key="9">
    <source>
        <dbReference type="PROSITE" id="PS50075"/>
    </source>
</evidence>
<dbReference type="Gene3D" id="1.10.1200.10">
    <property type="entry name" value="ACP-like"/>
    <property type="match status" value="2"/>
</dbReference>
<dbReference type="CDD" id="cd00610">
    <property type="entry name" value="OAT_like"/>
    <property type="match status" value="1"/>
</dbReference>
<dbReference type="RefSeq" id="WP_413262070.1">
    <property type="nucleotide sequence ID" value="NZ_JBHFNR010000032.1"/>
</dbReference>
<feature type="domain" description="Carrier" evidence="9">
    <location>
        <begin position="974"/>
        <end position="1052"/>
    </location>
</feature>
<dbReference type="Pfam" id="PF00501">
    <property type="entry name" value="AMP-binding"/>
    <property type="match status" value="1"/>
</dbReference>
<evidence type="ECO:0000313" key="11">
    <source>
        <dbReference type="EMBL" id="MFB2892400.1"/>
    </source>
</evidence>
<dbReference type="Gene3D" id="3.40.366.10">
    <property type="entry name" value="Malonyl-Coenzyme A Acyl Carrier Protein, domain 2"/>
    <property type="match status" value="1"/>
</dbReference>
<dbReference type="PROSITE" id="PS50075">
    <property type="entry name" value="CARRIER"/>
    <property type="match status" value="2"/>
</dbReference>
<keyword evidence="6" id="KW-0045">Antibiotic biosynthesis</keyword>
<dbReference type="Pfam" id="PF00296">
    <property type="entry name" value="Bac_luciferase"/>
    <property type="match status" value="1"/>
</dbReference>
<dbReference type="Gene3D" id="2.30.38.10">
    <property type="entry name" value="Luciferase, Domain 3"/>
    <property type="match status" value="1"/>
</dbReference>
<dbReference type="Pfam" id="PF00550">
    <property type="entry name" value="PP-binding"/>
    <property type="match status" value="2"/>
</dbReference>
<dbReference type="SMART" id="SM00825">
    <property type="entry name" value="PKS_KS"/>
    <property type="match status" value="1"/>
</dbReference>
<evidence type="ECO:0000259" key="10">
    <source>
        <dbReference type="PROSITE" id="PS52004"/>
    </source>
</evidence>
<dbReference type="InterPro" id="IPR014031">
    <property type="entry name" value="Ketoacyl_synth_C"/>
</dbReference>
<dbReference type="Pfam" id="PF22621">
    <property type="entry name" value="CurL-like_PKS_C"/>
    <property type="match status" value="1"/>
</dbReference>
<dbReference type="Pfam" id="PF00698">
    <property type="entry name" value="Acyl_transf_1"/>
    <property type="match status" value="1"/>
</dbReference>
<dbReference type="SUPFAM" id="SSF51679">
    <property type="entry name" value="Bacterial luciferase-like"/>
    <property type="match status" value="1"/>
</dbReference>
<evidence type="ECO:0000256" key="1">
    <source>
        <dbReference type="ARBA" id="ARBA00001957"/>
    </source>
</evidence>
<dbReference type="InterPro" id="IPR001227">
    <property type="entry name" value="Ac_transferase_dom_sf"/>
</dbReference>
<dbReference type="PROSITE" id="PS00455">
    <property type="entry name" value="AMP_BINDING"/>
    <property type="match status" value="1"/>
</dbReference>
<dbReference type="SUPFAM" id="SSF52151">
    <property type="entry name" value="FabD/lysophospholipase-like"/>
    <property type="match status" value="1"/>
</dbReference>
<dbReference type="Gene3D" id="3.40.50.980">
    <property type="match status" value="2"/>
</dbReference>
<dbReference type="PROSITE" id="PS52004">
    <property type="entry name" value="KS3_2"/>
    <property type="match status" value="1"/>
</dbReference>
<dbReference type="InterPro" id="IPR025110">
    <property type="entry name" value="AMP-bd_C"/>
</dbReference>
<dbReference type="InterPro" id="IPR020841">
    <property type="entry name" value="PKS_Beta-ketoAc_synthase_dom"/>
</dbReference>
<feature type="region of interest" description="Disordered" evidence="8">
    <location>
        <begin position="1064"/>
        <end position="1107"/>
    </location>
</feature>
<dbReference type="Gene3D" id="3.30.559.10">
    <property type="entry name" value="Chloramphenicol acetyltransferase-like domain"/>
    <property type="match status" value="2"/>
</dbReference>
<dbReference type="InterPro" id="IPR005814">
    <property type="entry name" value="Aminotrans_3"/>
</dbReference>
<dbReference type="NCBIfam" id="TIGR01720">
    <property type="entry name" value="NRPS-para261"/>
    <property type="match status" value="1"/>
</dbReference>
<dbReference type="InterPro" id="IPR001242">
    <property type="entry name" value="Condensation_dom"/>
</dbReference>
<dbReference type="Gene3D" id="3.30.300.30">
    <property type="match status" value="1"/>
</dbReference>
<dbReference type="Gene3D" id="3.20.20.30">
    <property type="entry name" value="Luciferase-like domain"/>
    <property type="match status" value="1"/>
</dbReference>
<keyword evidence="5" id="KW-0663">Pyridoxal phosphate</keyword>
<dbReference type="SMART" id="SM00827">
    <property type="entry name" value="PKS_AT"/>
    <property type="match status" value="1"/>
</dbReference>
<dbReference type="InterPro" id="IPR050091">
    <property type="entry name" value="PKS_NRPS_Biosynth_Enz"/>
</dbReference>
<comment type="cofactor">
    <cofactor evidence="1">
        <name>pantetheine 4'-phosphate</name>
        <dbReference type="ChEBI" id="CHEBI:47942"/>
    </cofactor>
</comment>
<dbReference type="Pfam" id="PF00668">
    <property type="entry name" value="Condensation"/>
    <property type="match status" value="2"/>
</dbReference>
<dbReference type="InterPro" id="IPR016035">
    <property type="entry name" value="Acyl_Trfase/lysoPLipase"/>
</dbReference>
<dbReference type="InterPro" id="IPR018201">
    <property type="entry name" value="Ketoacyl_synth_AS"/>
</dbReference>
<keyword evidence="12" id="KW-1185">Reference proteome</keyword>
<dbReference type="InterPro" id="IPR016039">
    <property type="entry name" value="Thiolase-like"/>
</dbReference>
<feature type="compositionally biased region" description="Pro residues" evidence="8">
    <location>
        <begin position="1071"/>
        <end position="1088"/>
    </location>
</feature>
<evidence type="ECO:0000256" key="7">
    <source>
        <dbReference type="ARBA" id="ARBA00029443"/>
    </source>
</evidence>
<sequence>MNTNTDRQSLMKKALLELKEMKSQLEAIEKTKKEPIAIVGMGCRFPGGANSPEALWELLCNGVDAISEVPPNRWDIDAFYDSDPNAPGKMYSRYGGFIDRLEEFDAQFFGISPREALTLDPQQRLLLEVSWEALENAAIKPDTLVGSKTGVFIGVTGNDYLHRLLKRETTQIDAYQGTGNTSNAAAGRLSYFLGLTGPSLALDTACSSSLVAIHLALASLRNHECNLALVGGVNLQALPEANVILSKARMLAPDGRCKTFDASADGYVRAEGCGVIVIKRLSDAIKDKDRILATLRGSAVNQDGRSSGLTAPNGLAQQRVIRQALENGGVEPSQISYVEVHGTGTALGDPIEVGAIAAVFGHHRSKDQPLIIASVKTNIGHSEAAAGMAGLMKVVLQMQHQEIVPHLHYKQPSPHIDWENLPIMVPRSKTNWQTIEGSRLAGVSSFGVSGTNAHVVLEEAPKLEPVTSSVERSTHLFTLSAKTDRALRDLAEKYASYLQSHPEVSIADVSYTANCGRSHFSHRLAVVTPSHDHLKQQLINFASGKETSGLTSRQLPTQQKLFKIAFLFTGQGSQYVGMGRQLYETQPTFRKVFDRCDEILQPYLKKSLVEILYPSSTEEGVGGWGLGVGETSSLTPNPYPLTPVLDETAYTQPALFAIEYALYELWRSWGIEPAAVIGHSVGEYVAATVAGALSLEDGLKLIVQRGQLMQSLPPNGAMAAVFAPESQVREVIQGFDAGEVAIAGINSPNNTVISGKHEIVQKVTAHLQAQFIEVRNLKVSHAFHSPLIEPILDSLEQAASSISYQPLQIGLISNLTGQMLQPGETLNARYWRNHAREPVKFMAGVNTLLDEGLNIFLEMGAKPTLSRLGRQCGPEKDAIWLSSLTGQQEDWSSLVNVLSTLYCLGVEINWRGFDQDYSRSLLSLPTYPFQGQSYWIDLVNTTTTNGKDMVVNGNVAKTETDVVTGDDRQDACPTRREEIIGTLQTLVASLLQVSPTDVNIHAPFLEMGADSIMMVEAVQKIERTYGLKIALRQLFEELATLEALAIYLDERLPASGVRGQVLGDREEETPTPSPQPPTPSSTPVPNPQPLLQTLTPNPQPPTPTFAQTQFSPQQLQPVATTGLQSIMAQQLQYQFQLMSKQLELLQNNVETLPATSLQSPGVVVGNGNSLVPAAKSTNASTPSQPVPAKVAPKCQTTSQIKQIPPAPVSTPWGPKKPPTSGLTQQQQQHLNALIARFTQRTKTSKKLVEGARPVLADSRASVGFRLSIKEMLYPIVADRSQGSRIWDVDGNEYIDMTMGQGVTLFGHKPPFIMDALEAQLKKGIHLNPRYELVGEVAQLFTELTGTERACFCNSGTEAVMAAIRIARAATGRSKIALFEGSYHGHSDGTLVRRQLIDNQWEFFPLASGVPEGVVTDVVVLEYGSEQALEYLQSHAHELAAVLVEVVQSSVPMVQPKEFLRSLRQITAQTETALIFDEMITGFRSHPGGAQALFGVQADIATYGKVVAGGLPIGVVAGKAKYLDCIDGGMWNYGDNSYPGTERTFFGGTFCQHPLAMVAARAVLQHFKEQGPSLQQQLNDRTAKLAATLNTYFQENEVPIKIEHFSSFFRFALTGNLDLLFYHMVEKGIYVWEWRKHFLSTAHTDADIAQFIQVVKDSVAELRQGGFIPAKKQPVSSELINDRGHQVDFAAQKTTVETLPATSLQEGEQHPDTPSNLELKASSKAQKSLEFSLYYFGSYEAEFRKNKYNLLFEGAKFGDRHGFTAIWIPERHFHEFGGFSPNPSVIAAALARETQTIQIRSGSVVLPLHHPIRVAEEWAVVDNLSQGRVGISFASGWHPNDFVLAPQSFGKHRELMFQEIATVQKLWQGESVEVLDGTGKEIRVKTYPQPMQSQLPTWITVVKNPNNYIKAGEIGANILTNFLGQTVEELAKNIALYRESLKENGYEAEAGKVTVLLHTFVGADLEQTREQAKEPFLNYLKSSIALWQNMFQSQGLPVDFDQLTQEDRDYLLSSAYQRYIQTGALIGTPDSCASVIEKLRSIGVDEIACFIDFGVDEKLVLENLPHLNTLKDICQQGDRGQGLGDREEDKSPNTQHPTPNPLLIPLTEAQKQLWTLAQMGEDSSVAYNEHSTVLLRGALNLKAMSKAIQKVVDRHEALRTKISPEGDVQEILPSIEIDCPVLDFSGGDVARDEQVAAFFREESQKLFDLEKGPLVRLYILKLEPELHVLVLSAHHIVVDGWSLGVIFRELMQLYSDECQGVVCDYDRPTQFREFINWQNQQLASQEMKAHESYWLNKLSAAPVLELPTDHIRPPIKTYNGDRETIKLDSEATKSLKLLGRKQGCTLLMTLLSVYTTLFHRLTGQDDIIVGVPTSGRSMNGSDGIVGYCTHILPIRSQLSGNPTFAEYIKQMRGTLLQAYEHQDYPFAQLIDRLNLPRDNSRLPLVSVSFNLEPHTTPPEVFGLEVSLYPQAINFKDRDLHLNVTEMAGELLIECDYNTDLFDPGTVERWLGHFQTLLEAVKSDPNQRLRELPLLNSEQRHQILIEWNNTQADFPTDKCLHQLFEEQVEKTPKAVAVKFDFQQLTYQQLNVRANQLAHYLRSLGVGADVLVGICVERSIEMVVGLLGILKAGGAYVPIDPDYPIERSRFMLSDSQVSILLTQQRLLKSLSPTKAKLVCLDTDWQVISQCDRDNPTLNVAPENLAYVIYTSGSTGQPKGVMLCHSNICNHTNWMQATFPLTEKDKVLQKTPFGFDASVWEFYAPLIVGGQLILAEPGGHADPAYLLKLIAQEQVNRVQFVPSLLQMLLEQGGIETCQSLKDVFCGGEVLPVALQESLLSKLDVNLYNLYGPTEACIDSTFWSCQPQIYKQCVIGRPISNTQVYILDEYCQPVPVGVPGELHLGGAGLGRGYLNRPELTNEKFIDNPFGDRGQVLGCREEEFPQPPKLYKTGDLARYLPDGNIEYLGRIDNQVKVRGFRIELGEIEAILSQHPQVQAAAVIVREDIPGNKRIVAYIVAETEGTLTTNELRSHAKAKLPDYMVPSAFVFLESLPLTHNGKIDRKSLPMPESRSGIDQNIVHPRTSTEEKLAIIWQQVLGVEEIGIYDNFFELGGDSILSISIISKARQAGLELSVKQLFTNQTIAELAAVAGVSKVTQIEQGLVTGKVELTPIQQWFFEQNLVEAHHFNQAVILATPSNFQPELLEPIWQQLLIHHDALRLRFTQSESGWQQINASPSDKIAISYFDLSNLPESEITATIESTANSLQASLNLAENLVQVAYFKLGEDQEGRLLIVIHHLVVDGVSWRILLEDLQTAYQQLSSGQVIGLPPKTTSFQNWAQQLTNYAQSDVLKSEIAYWLTESYANVSGIPVDYPQGENTVASAKNISVSLNEAETQALLQDVPKAYSTQINDVLLTALVLVMSKWTNSNSVLFNLEGHGREDIIEGVDLSRTVGWFTTIFPVCVQLEDSNKQNLGEVLKSVKEQLRSLPNKGIGYGILRYLTDDRDIQSQIKNLKEAEICFNYLGQFSQLFNQSSLLQLAKESSGNSQSLQSKRSNLLEINAIITNERLQIDWIYSSNVHFSSTIEKIAQEFVSTLQELIAHCLSPENAGFTPSDFPLAQISQLELDQILENL</sequence>
<dbReference type="SUPFAM" id="SSF56801">
    <property type="entry name" value="Acetyl-CoA synthetase-like"/>
    <property type="match status" value="1"/>
</dbReference>
<evidence type="ECO:0000256" key="6">
    <source>
        <dbReference type="ARBA" id="ARBA00023194"/>
    </source>
</evidence>
<dbReference type="Gene3D" id="3.40.640.10">
    <property type="entry name" value="Type I PLP-dependent aspartate aminotransferase-like (Major domain)"/>
    <property type="match status" value="1"/>
</dbReference>
<evidence type="ECO:0000256" key="8">
    <source>
        <dbReference type="SAM" id="MobiDB-lite"/>
    </source>
</evidence>
<dbReference type="PROSITE" id="PS00606">
    <property type="entry name" value="KS3_1"/>
    <property type="match status" value="1"/>
</dbReference>
<dbReference type="SMART" id="SM00823">
    <property type="entry name" value="PKS_PP"/>
    <property type="match status" value="2"/>
</dbReference>
<dbReference type="Pfam" id="PF00202">
    <property type="entry name" value="Aminotran_3"/>
    <property type="match status" value="1"/>
</dbReference>
<keyword evidence="3" id="KW-0597">Phosphoprotein</keyword>
<dbReference type="Gene3D" id="3.90.1150.10">
    <property type="entry name" value="Aspartate Aminotransferase, domain 1"/>
    <property type="match status" value="1"/>
</dbReference>
<reference evidence="11 12" key="1">
    <citation type="submission" date="2024-09" db="EMBL/GenBank/DDBJ databases">
        <title>Floridaenema gen nov. (Aerosakkonemataceae, Aerosakkonematales ord. nov., Cyanobacteria) from benthic tropical and subtropical fresh waters, with the description of four new species.</title>
        <authorList>
            <person name="Moretto J.A."/>
            <person name="Berthold D.E."/>
            <person name="Lefler F.W."/>
            <person name="Huang I.-S."/>
            <person name="Laughinghouse H. IV."/>
        </authorList>
    </citation>
    <scope>NUCLEOTIDE SEQUENCE [LARGE SCALE GENOMIC DNA]</scope>
    <source>
        <strain evidence="11 12">BLCC-F50</strain>
    </source>
</reference>
<dbReference type="SUPFAM" id="SSF53383">
    <property type="entry name" value="PLP-dependent transferases"/>
    <property type="match status" value="1"/>
</dbReference>
<comment type="similarity">
    <text evidence="7">In the C-terminal section; belongs to the NRP synthetase family.</text>
</comment>
<dbReference type="InterPro" id="IPR015422">
    <property type="entry name" value="PyrdxlP-dep_Trfase_small"/>
</dbReference>
<dbReference type="CDD" id="cd19534">
    <property type="entry name" value="E_NRPS"/>
    <property type="match status" value="1"/>
</dbReference>
<dbReference type="InterPro" id="IPR014030">
    <property type="entry name" value="Ketoacyl_synth_N"/>
</dbReference>
<dbReference type="PRINTS" id="PR01483">
    <property type="entry name" value="FASYNTHASE"/>
</dbReference>
<dbReference type="EMBL" id="JBHFNR010000032">
    <property type="protein sequence ID" value="MFB2892400.1"/>
    <property type="molecule type" value="Genomic_DNA"/>
</dbReference>
<dbReference type="InterPro" id="IPR010071">
    <property type="entry name" value="AA_adenyl_dom"/>
</dbReference>
<dbReference type="Proteomes" id="UP001576784">
    <property type="component" value="Unassembled WGS sequence"/>
</dbReference>
<dbReference type="PANTHER" id="PTHR43775:SF37">
    <property type="entry name" value="SI:DKEY-61P9.11"/>
    <property type="match status" value="1"/>
</dbReference>
<dbReference type="InterPro" id="IPR023213">
    <property type="entry name" value="CAT-like_dom_sf"/>
</dbReference>
<dbReference type="Pfam" id="PF00109">
    <property type="entry name" value="ketoacyl-synt"/>
    <property type="match status" value="1"/>
</dbReference>
<dbReference type="InterPro" id="IPR000873">
    <property type="entry name" value="AMP-dep_synth/lig_dom"/>
</dbReference>
<dbReference type="NCBIfam" id="TIGR01733">
    <property type="entry name" value="AA-adenyl-dom"/>
    <property type="match status" value="1"/>
</dbReference>
<dbReference type="CDD" id="cd05930">
    <property type="entry name" value="A_NRPS"/>
    <property type="match status" value="1"/>
</dbReference>
<organism evidence="11 12">
    <name type="scientific">Floridaenema flaviceps BLCC-F50</name>
    <dbReference type="NCBI Taxonomy" id="3153642"/>
    <lineage>
        <taxon>Bacteria</taxon>
        <taxon>Bacillati</taxon>
        <taxon>Cyanobacteriota</taxon>
        <taxon>Cyanophyceae</taxon>
        <taxon>Oscillatoriophycideae</taxon>
        <taxon>Aerosakkonematales</taxon>
        <taxon>Aerosakkonemataceae</taxon>
        <taxon>Floridanema</taxon>
        <taxon>Floridanema flaviceps</taxon>
    </lineage>
</organism>
<dbReference type="InterPro" id="IPR003965">
    <property type="entry name" value="Fatty_acid_synthase"/>
</dbReference>
<dbReference type="SMART" id="SM01294">
    <property type="entry name" value="PKS_PP_betabranch"/>
    <property type="match status" value="1"/>
</dbReference>
<dbReference type="InterPro" id="IPR020845">
    <property type="entry name" value="AMP-binding_CS"/>
</dbReference>
<dbReference type="Gene3D" id="3.30.70.3290">
    <property type="match status" value="1"/>
</dbReference>
<dbReference type="SUPFAM" id="SSF47336">
    <property type="entry name" value="ACP-like"/>
    <property type="match status" value="2"/>
</dbReference>
<dbReference type="InterPro" id="IPR036661">
    <property type="entry name" value="Luciferase-like_sf"/>
</dbReference>
<evidence type="ECO:0000256" key="4">
    <source>
        <dbReference type="ARBA" id="ARBA00022679"/>
    </source>
</evidence>
<evidence type="ECO:0000256" key="5">
    <source>
        <dbReference type="ARBA" id="ARBA00022898"/>
    </source>
</evidence>
<dbReference type="InterPro" id="IPR045851">
    <property type="entry name" value="AMP-bd_C_sf"/>
</dbReference>
<dbReference type="Pfam" id="PF13193">
    <property type="entry name" value="AMP-binding_C"/>
    <property type="match status" value="1"/>
</dbReference>
<dbReference type="InterPro" id="IPR011251">
    <property type="entry name" value="Luciferase-like_dom"/>
</dbReference>
<keyword evidence="4" id="KW-0808">Transferase</keyword>
<dbReference type="PANTHER" id="PTHR43775">
    <property type="entry name" value="FATTY ACID SYNTHASE"/>
    <property type="match status" value="1"/>
</dbReference>